<dbReference type="AlphaFoldDB" id="A0A2U1M084"/>
<sequence length="221" mass="24340">MALHCINWVVYDQLVRTWNGINMWIKYLCSPSFERHFTVVLSEWGCSFGTVYGMWKIAFGGGLVVSVQFWWFQKRLGCNRNLYIAGNLIVVNFSNNKFKGSISESICNLTHLTVLNLANNSLVGQIPDMAKNTQVFASGMEAAHLNCCATTIQCRASTGARQSPPDVPAFNSTTTPTPAPAFDSMTTPTPAVPQGRIRARAEQQDGGFISRGNSLIFNAPH</sequence>
<keyword evidence="4" id="KW-0472">Membrane</keyword>
<dbReference type="Gene3D" id="3.80.10.10">
    <property type="entry name" value="Ribonuclease Inhibitor"/>
    <property type="match status" value="1"/>
</dbReference>
<gene>
    <name evidence="5" type="ORF">CTI12_AA433640</name>
</gene>
<organism evidence="5 6">
    <name type="scientific">Artemisia annua</name>
    <name type="common">Sweet wormwood</name>
    <dbReference type="NCBI Taxonomy" id="35608"/>
    <lineage>
        <taxon>Eukaryota</taxon>
        <taxon>Viridiplantae</taxon>
        <taxon>Streptophyta</taxon>
        <taxon>Embryophyta</taxon>
        <taxon>Tracheophyta</taxon>
        <taxon>Spermatophyta</taxon>
        <taxon>Magnoliopsida</taxon>
        <taxon>eudicotyledons</taxon>
        <taxon>Gunneridae</taxon>
        <taxon>Pentapetalae</taxon>
        <taxon>asterids</taxon>
        <taxon>campanulids</taxon>
        <taxon>Asterales</taxon>
        <taxon>Asteraceae</taxon>
        <taxon>Asteroideae</taxon>
        <taxon>Anthemideae</taxon>
        <taxon>Artemisiinae</taxon>
        <taxon>Artemisia</taxon>
    </lineage>
</organism>
<dbReference type="PANTHER" id="PTHR48058">
    <property type="entry name" value="LRR RECEPTOR-LIKE SERINE/THREONINE-PROTEIN KINASE FLS2-RELATED"/>
    <property type="match status" value="1"/>
</dbReference>
<keyword evidence="4" id="KW-0812">Transmembrane</keyword>
<evidence type="ECO:0000256" key="3">
    <source>
        <dbReference type="SAM" id="MobiDB-lite"/>
    </source>
</evidence>
<protein>
    <submittedName>
        <fullName evidence="5">Putative inactive receptor kinase</fullName>
    </submittedName>
</protein>
<dbReference type="Proteomes" id="UP000245207">
    <property type="component" value="Unassembled WGS sequence"/>
</dbReference>
<dbReference type="EMBL" id="PKPP01006995">
    <property type="protein sequence ID" value="PWA54675.1"/>
    <property type="molecule type" value="Genomic_DNA"/>
</dbReference>
<keyword evidence="5" id="KW-0418">Kinase</keyword>
<proteinExistence type="predicted"/>
<reference evidence="5 6" key="1">
    <citation type="journal article" date="2018" name="Mol. Plant">
        <title>The genome of Artemisia annua provides insight into the evolution of Asteraceae family and artemisinin biosynthesis.</title>
        <authorList>
            <person name="Shen Q."/>
            <person name="Zhang L."/>
            <person name="Liao Z."/>
            <person name="Wang S."/>
            <person name="Yan T."/>
            <person name="Shi P."/>
            <person name="Liu M."/>
            <person name="Fu X."/>
            <person name="Pan Q."/>
            <person name="Wang Y."/>
            <person name="Lv Z."/>
            <person name="Lu X."/>
            <person name="Zhang F."/>
            <person name="Jiang W."/>
            <person name="Ma Y."/>
            <person name="Chen M."/>
            <person name="Hao X."/>
            <person name="Li L."/>
            <person name="Tang Y."/>
            <person name="Lv G."/>
            <person name="Zhou Y."/>
            <person name="Sun X."/>
            <person name="Brodelius P.E."/>
            <person name="Rose J.K.C."/>
            <person name="Tang K."/>
        </authorList>
    </citation>
    <scope>NUCLEOTIDE SEQUENCE [LARGE SCALE GENOMIC DNA]</scope>
    <source>
        <strain evidence="6">cv. Huhao1</strain>
        <tissue evidence="5">Leaf</tissue>
    </source>
</reference>
<keyword evidence="4" id="KW-1133">Transmembrane helix</keyword>
<keyword evidence="1" id="KW-0433">Leucine-rich repeat</keyword>
<evidence type="ECO:0000256" key="2">
    <source>
        <dbReference type="ARBA" id="ARBA00022737"/>
    </source>
</evidence>
<evidence type="ECO:0000256" key="4">
    <source>
        <dbReference type="SAM" id="Phobius"/>
    </source>
</evidence>
<feature type="transmembrane region" description="Helical" evidence="4">
    <location>
        <begin position="52"/>
        <end position="72"/>
    </location>
</feature>
<dbReference type="PANTHER" id="PTHR48058:SF28">
    <property type="entry name" value="OS04G0122000 PROTEIN"/>
    <property type="match status" value="1"/>
</dbReference>
<evidence type="ECO:0000313" key="6">
    <source>
        <dbReference type="Proteomes" id="UP000245207"/>
    </source>
</evidence>
<evidence type="ECO:0000313" key="5">
    <source>
        <dbReference type="EMBL" id="PWA54675.1"/>
    </source>
</evidence>
<dbReference type="STRING" id="35608.A0A2U1M084"/>
<dbReference type="OrthoDB" id="676979at2759"/>
<dbReference type="GO" id="GO:0016301">
    <property type="term" value="F:kinase activity"/>
    <property type="evidence" value="ECO:0007669"/>
    <property type="project" value="UniProtKB-KW"/>
</dbReference>
<name>A0A2U1M084_ARTAN</name>
<evidence type="ECO:0000256" key="1">
    <source>
        <dbReference type="ARBA" id="ARBA00022614"/>
    </source>
</evidence>
<accession>A0A2U1M084</accession>
<dbReference type="Pfam" id="PF12799">
    <property type="entry name" value="LRR_4"/>
    <property type="match status" value="1"/>
</dbReference>
<keyword evidence="5" id="KW-0675">Receptor</keyword>
<dbReference type="InterPro" id="IPR025875">
    <property type="entry name" value="Leu-rich_rpt_4"/>
</dbReference>
<feature type="region of interest" description="Disordered" evidence="3">
    <location>
        <begin position="159"/>
        <end position="191"/>
    </location>
</feature>
<dbReference type="InterPro" id="IPR032675">
    <property type="entry name" value="LRR_dom_sf"/>
</dbReference>
<keyword evidence="6" id="KW-1185">Reference proteome</keyword>
<comment type="caution">
    <text evidence="5">The sequence shown here is derived from an EMBL/GenBank/DDBJ whole genome shotgun (WGS) entry which is preliminary data.</text>
</comment>
<keyword evidence="2" id="KW-0677">Repeat</keyword>
<dbReference type="SUPFAM" id="SSF52058">
    <property type="entry name" value="L domain-like"/>
    <property type="match status" value="1"/>
</dbReference>
<keyword evidence="5" id="KW-0808">Transferase</keyword>